<comment type="caution">
    <text evidence="1">The sequence shown here is derived from an EMBL/GenBank/DDBJ whole genome shotgun (WGS) entry which is preliminary data.</text>
</comment>
<protein>
    <submittedName>
        <fullName evidence="1">Stage III sporulation protein AB</fullName>
    </submittedName>
</protein>
<proteinExistence type="predicted"/>
<dbReference type="Pfam" id="PF09548">
    <property type="entry name" value="Spore_III_AB"/>
    <property type="match status" value="1"/>
</dbReference>
<reference evidence="1" key="1">
    <citation type="submission" date="2020-08" db="EMBL/GenBank/DDBJ databases">
        <title>Genome public.</title>
        <authorList>
            <person name="Liu C."/>
            <person name="Sun Q."/>
        </authorList>
    </citation>
    <scope>NUCLEOTIDE SEQUENCE</scope>
    <source>
        <strain evidence="1">BX12</strain>
    </source>
</reference>
<dbReference type="AlphaFoldDB" id="A0A923NL02"/>
<name>A0A923NL02_9FIRM</name>
<dbReference type="Proteomes" id="UP000602647">
    <property type="component" value="Unassembled WGS sequence"/>
</dbReference>
<dbReference type="InterPro" id="IPR014198">
    <property type="entry name" value="Spore_III_AB"/>
</dbReference>
<organism evidence="1 2">
    <name type="scientific">Zhenpiania hominis</name>
    <dbReference type="NCBI Taxonomy" id="2763644"/>
    <lineage>
        <taxon>Bacteria</taxon>
        <taxon>Bacillati</taxon>
        <taxon>Bacillota</taxon>
        <taxon>Clostridia</taxon>
        <taxon>Peptostreptococcales</taxon>
        <taxon>Anaerovoracaceae</taxon>
        <taxon>Zhenpiania</taxon>
    </lineage>
</organism>
<sequence>MFKGFLCLIIIFSCGGLGIMKAQVYSQRLEELRDLKEMIRILQTEMSYLKDPLPAVFARVGSYKDNRAMDLLWECSRFMKENLNLKQCWDQALDRAYSGSCLRDEDRIIISDLGLQLGKSDLRGQASMFSLAETRLETQMEAAVKEKETKGKMYRGLGFSIGVVIAIILI</sequence>
<dbReference type="EMBL" id="JACRYT010000003">
    <property type="protein sequence ID" value="MBC6679157.1"/>
    <property type="molecule type" value="Genomic_DNA"/>
</dbReference>
<evidence type="ECO:0000313" key="1">
    <source>
        <dbReference type="EMBL" id="MBC6679157.1"/>
    </source>
</evidence>
<gene>
    <name evidence="1" type="ORF">H9L42_04875</name>
</gene>
<dbReference type="RefSeq" id="WP_187302263.1">
    <property type="nucleotide sequence ID" value="NZ_JACRYT010000003.1"/>
</dbReference>
<keyword evidence="2" id="KW-1185">Reference proteome</keyword>
<accession>A0A923NL02</accession>
<dbReference type="PIRSF" id="PIRSF021435">
    <property type="entry name" value="SpoIIIAB"/>
    <property type="match status" value="1"/>
</dbReference>
<evidence type="ECO:0000313" key="2">
    <source>
        <dbReference type="Proteomes" id="UP000602647"/>
    </source>
</evidence>